<dbReference type="EMBL" id="MU864945">
    <property type="protein sequence ID" value="KAK4464789.1"/>
    <property type="molecule type" value="Genomic_DNA"/>
</dbReference>
<organism evidence="2 3">
    <name type="scientific">Cladorrhinum samala</name>
    <dbReference type="NCBI Taxonomy" id="585594"/>
    <lineage>
        <taxon>Eukaryota</taxon>
        <taxon>Fungi</taxon>
        <taxon>Dikarya</taxon>
        <taxon>Ascomycota</taxon>
        <taxon>Pezizomycotina</taxon>
        <taxon>Sordariomycetes</taxon>
        <taxon>Sordariomycetidae</taxon>
        <taxon>Sordariales</taxon>
        <taxon>Podosporaceae</taxon>
        <taxon>Cladorrhinum</taxon>
    </lineage>
</organism>
<feature type="compositionally biased region" description="Low complexity" evidence="1">
    <location>
        <begin position="343"/>
        <end position="369"/>
    </location>
</feature>
<feature type="compositionally biased region" description="Low complexity" evidence="1">
    <location>
        <begin position="196"/>
        <end position="216"/>
    </location>
</feature>
<evidence type="ECO:0000313" key="3">
    <source>
        <dbReference type="Proteomes" id="UP001321749"/>
    </source>
</evidence>
<feature type="region of interest" description="Disordered" evidence="1">
    <location>
        <begin position="1"/>
        <end position="27"/>
    </location>
</feature>
<feature type="region of interest" description="Disordered" evidence="1">
    <location>
        <begin position="343"/>
        <end position="399"/>
    </location>
</feature>
<dbReference type="AlphaFoldDB" id="A0AAV9HXJ7"/>
<name>A0AAV9HXJ7_9PEZI</name>
<proteinExistence type="predicted"/>
<gene>
    <name evidence="2" type="ORF">QBC42DRAFT_317621</name>
</gene>
<comment type="caution">
    <text evidence="2">The sequence shown here is derived from an EMBL/GenBank/DDBJ whole genome shotgun (WGS) entry which is preliminary data.</text>
</comment>
<feature type="compositionally biased region" description="Polar residues" evidence="1">
    <location>
        <begin position="71"/>
        <end position="80"/>
    </location>
</feature>
<accession>A0AAV9HXJ7</accession>
<dbReference type="Proteomes" id="UP001321749">
    <property type="component" value="Unassembled WGS sequence"/>
</dbReference>
<reference evidence="2" key="1">
    <citation type="journal article" date="2023" name="Mol. Phylogenet. Evol.">
        <title>Genome-scale phylogeny and comparative genomics of the fungal order Sordariales.</title>
        <authorList>
            <person name="Hensen N."/>
            <person name="Bonometti L."/>
            <person name="Westerberg I."/>
            <person name="Brannstrom I.O."/>
            <person name="Guillou S."/>
            <person name="Cros-Aarteil S."/>
            <person name="Calhoun S."/>
            <person name="Haridas S."/>
            <person name="Kuo A."/>
            <person name="Mondo S."/>
            <person name="Pangilinan J."/>
            <person name="Riley R."/>
            <person name="LaButti K."/>
            <person name="Andreopoulos B."/>
            <person name="Lipzen A."/>
            <person name="Chen C."/>
            <person name="Yan M."/>
            <person name="Daum C."/>
            <person name="Ng V."/>
            <person name="Clum A."/>
            <person name="Steindorff A."/>
            <person name="Ohm R.A."/>
            <person name="Martin F."/>
            <person name="Silar P."/>
            <person name="Natvig D.O."/>
            <person name="Lalanne C."/>
            <person name="Gautier V."/>
            <person name="Ament-Velasquez S.L."/>
            <person name="Kruys A."/>
            <person name="Hutchinson M.I."/>
            <person name="Powell A.J."/>
            <person name="Barry K."/>
            <person name="Miller A.N."/>
            <person name="Grigoriev I.V."/>
            <person name="Debuchy R."/>
            <person name="Gladieux P."/>
            <person name="Hiltunen Thoren M."/>
            <person name="Johannesson H."/>
        </authorList>
    </citation>
    <scope>NUCLEOTIDE SEQUENCE</scope>
    <source>
        <strain evidence="2">PSN324</strain>
    </source>
</reference>
<reference evidence="2" key="2">
    <citation type="submission" date="2023-06" db="EMBL/GenBank/DDBJ databases">
        <authorList>
            <consortium name="Lawrence Berkeley National Laboratory"/>
            <person name="Mondo S.J."/>
            <person name="Hensen N."/>
            <person name="Bonometti L."/>
            <person name="Westerberg I."/>
            <person name="Brannstrom I.O."/>
            <person name="Guillou S."/>
            <person name="Cros-Aarteil S."/>
            <person name="Calhoun S."/>
            <person name="Haridas S."/>
            <person name="Kuo A."/>
            <person name="Pangilinan J."/>
            <person name="Riley R."/>
            <person name="Labutti K."/>
            <person name="Andreopoulos B."/>
            <person name="Lipzen A."/>
            <person name="Chen C."/>
            <person name="Yanf M."/>
            <person name="Daum C."/>
            <person name="Ng V."/>
            <person name="Clum A."/>
            <person name="Steindorff A."/>
            <person name="Ohm R."/>
            <person name="Martin F."/>
            <person name="Silar P."/>
            <person name="Natvig D."/>
            <person name="Lalanne C."/>
            <person name="Gautier V."/>
            <person name="Ament-Velasquez S.L."/>
            <person name="Kruys A."/>
            <person name="Hutchinson M.I."/>
            <person name="Powell A.J."/>
            <person name="Barry K."/>
            <person name="Miller A.N."/>
            <person name="Grigoriev I.V."/>
            <person name="Debuchy R."/>
            <person name="Gladieux P."/>
            <person name="Thoren M.H."/>
            <person name="Johannesson H."/>
        </authorList>
    </citation>
    <scope>NUCLEOTIDE SEQUENCE</scope>
    <source>
        <strain evidence="2">PSN324</strain>
    </source>
</reference>
<protein>
    <submittedName>
        <fullName evidence="2">Uncharacterized protein</fullName>
    </submittedName>
</protein>
<feature type="region of interest" description="Disordered" evidence="1">
    <location>
        <begin position="191"/>
        <end position="220"/>
    </location>
</feature>
<evidence type="ECO:0000313" key="2">
    <source>
        <dbReference type="EMBL" id="KAK4464789.1"/>
    </source>
</evidence>
<evidence type="ECO:0000256" key="1">
    <source>
        <dbReference type="SAM" id="MobiDB-lite"/>
    </source>
</evidence>
<sequence>MFENENKKHSTQPQATQSTTVQRNGESQQVVEVLVQRTTWEKVVTTTSKTASKTAKTIRKVTPAAIKPKQKSTPTTPGMGSNQVFYRASYLSLTPAQQYDLFHAGLAPHGVPVPPKPLGWMPSTKSTYKPKVEVMYLTQPNPQGQKAGQLTILPRPATANKKKVVVKKTTANPDALPSFPTPTEGVKLVHRPAQPKPQQQQQQGRRQQQTNQLQVQGHGNPVKQQVAVVPQDQRQQHQQQQQLVTVTLPAAQQVESAHQRQQGQAVQVVQRPPPQQQVVRTVRYQQQQQQQQPQQQYLTITVPVQVRRVQSQQQQQQQQQQQRVQVQTVRVQQPPQQRQQRQQQYVVVQESQHGQQSHQVRQSQQVLLVPGQARPRAASSPGVGRRTPGQSVVVLRTQS</sequence>
<feature type="compositionally biased region" description="Polar residues" evidence="1">
    <location>
        <begin position="11"/>
        <end position="27"/>
    </location>
</feature>
<keyword evidence="3" id="KW-1185">Reference proteome</keyword>
<feature type="region of interest" description="Disordered" evidence="1">
    <location>
        <begin position="44"/>
        <end position="80"/>
    </location>
</feature>
<feature type="compositionally biased region" description="Low complexity" evidence="1">
    <location>
        <begin position="44"/>
        <end position="55"/>
    </location>
</feature>